<dbReference type="AlphaFoldDB" id="A0AAV7NLC5"/>
<proteinExistence type="predicted"/>
<name>A0AAV7NLC5_PLEWA</name>
<dbReference type="Proteomes" id="UP001066276">
    <property type="component" value="Chromosome 8"/>
</dbReference>
<organism evidence="1 2">
    <name type="scientific">Pleurodeles waltl</name>
    <name type="common">Iberian ribbed newt</name>
    <dbReference type="NCBI Taxonomy" id="8319"/>
    <lineage>
        <taxon>Eukaryota</taxon>
        <taxon>Metazoa</taxon>
        <taxon>Chordata</taxon>
        <taxon>Craniata</taxon>
        <taxon>Vertebrata</taxon>
        <taxon>Euteleostomi</taxon>
        <taxon>Amphibia</taxon>
        <taxon>Batrachia</taxon>
        <taxon>Caudata</taxon>
        <taxon>Salamandroidea</taxon>
        <taxon>Salamandridae</taxon>
        <taxon>Pleurodelinae</taxon>
        <taxon>Pleurodeles</taxon>
    </lineage>
</organism>
<keyword evidence="2" id="KW-1185">Reference proteome</keyword>
<evidence type="ECO:0000313" key="2">
    <source>
        <dbReference type="Proteomes" id="UP001066276"/>
    </source>
</evidence>
<gene>
    <name evidence="1" type="ORF">NDU88_003957</name>
</gene>
<evidence type="ECO:0000313" key="1">
    <source>
        <dbReference type="EMBL" id="KAJ1115735.1"/>
    </source>
</evidence>
<reference evidence="1" key="1">
    <citation type="journal article" date="2022" name="bioRxiv">
        <title>Sequencing and chromosome-scale assembly of the giantPleurodeles waltlgenome.</title>
        <authorList>
            <person name="Brown T."/>
            <person name="Elewa A."/>
            <person name="Iarovenko S."/>
            <person name="Subramanian E."/>
            <person name="Araus A.J."/>
            <person name="Petzold A."/>
            <person name="Susuki M."/>
            <person name="Suzuki K.-i.T."/>
            <person name="Hayashi T."/>
            <person name="Toyoda A."/>
            <person name="Oliveira C."/>
            <person name="Osipova E."/>
            <person name="Leigh N.D."/>
            <person name="Simon A."/>
            <person name="Yun M.H."/>
        </authorList>
    </citation>
    <scope>NUCLEOTIDE SEQUENCE</scope>
    <source>
        <strain evidence="1">20211129_DDA</strain>
        <tissue evidence="1">Liver</tissue>
    </source>
</reference>
<accession>A0AAV7NLC5</accession>
<comment type="caution">
    <text evidence="1">The sequence shown here is derived from an EMBL/GenBank/DDBJ whole genome shotgun (WGS) entry which is preliminary data.</text>
</comment>
<dbReference type="EMBL" id="JANPWB010000012">
    <property type="protein sequence ID" value="KAJ1115735.1"/>
    <property type="molecule type" value="Genomic_DNA"/>
</dbReference>
<protein>
    <submittedName>
        <fullName evidence="1">Uncharacterized protein</fullName>
    </submittedName>
</protein>
<sequence length="70" mass="7839">MQSHGAEDKRTRLSGFCSVILEPDFAHFLDTISDFMNGIQVKLKVEFHGTETEIGPIPVYQAVNFEHTSA</sequence>